<dbReference type="GO" id="GO:0016233">
    <property type="term" value="P:telomere capping"/>
    <property type="evidence" value="ECO:0007669"/>
    <property type="project" value="InterPro"/>
</dbReference>
<evidence type="ECO:0000313" key="1">
    <source>
        <dbReference type="EMBL" id="RWQ97507.1"/>
    </source>
</evidence>
<accession>A0A443I0C9</accession>
<name>A0A443I0C9_BYSSP</name>
<dbReference type="Pfam" id="PF12658">
    <property type="entry name" value="Ten1"/>
    <property type="match status" value="1"/>
</dbReference>
<reference evidence="1 2" key="1">
    <citation type="journal article" date="2018" name="Front. Microbiol.">
        <title>Genomic and genetic insights into a cosmopolitan fungus, Paecilomyces variotii (Eurotiales).</title>
        <authorList>
            <person name="Urquhart A.S."/>
            <person name="Mondo S.J."/>
            <person name="Makela M.R."/>
            <person name="Hane J.K."/>
            <person name="Wiebenga A."/>
            <person name="He G."/>
            <person name="Mihaltcheva S."/>
            <person name="Pangilinan J."/>
            <person name="Lipzen A."/>
            <person name="Barry K."/>
            <person name="de Vries R.P."/>
            <person name="Grigoriev I.V."/>
            <person name="Idnurm A."/>
        </authorList>
    </citation>
    <scope>NUCLEOTIDE SEQUENCE [LARGE SCALE GENOMIC DNA]</scope>
    <source>
        <strain evidence="1 2">CBS 101075</strain>
    </source>
</reference>
<comment type="caution">
    <text evidence="1">The sequence shown here is derived from an EMBL/GenBank/DDBJ whole genome shotgun (WGS) entry which is preliminary data.</text>
</comment>
<dbReference type="AlphaFoldDB" id="A0A443I0C9"/>
<protein>
    <submittedName>
        <fullName evidence="1">CST complex subunit Ten1</fullName>
    </submittedName>
</protein>
<evidence type="ECO:0000313" key="2">
    <source>
        <dbReference type="Proteomes" id="UP000283841"/>
    </source>
</evidence>
<organism evidence="1 2">
    <name type="scientific">Byssochlamys spectabilis</name>
    <name type="common">Paecilomyces variotii</name>
    <dbReference type="NCBI Taxonomy" id="264951"/>
    <lineage>
        <taxon>Eukaryota</taxon>
        <taxon>Fungi</taxon>
        <taxon>Dikarya</taxon>
        <taxon>Ascomycota</taxon>
        <taxon>Pezizomycotina</taxon>
        <taxon>Eurotiomycetes</taxon>
        <taxon>Eurotiomycetidae</taxon>
        <taxon>Eurotiales</taxon>
        <taxon>Thermoascaceae</taxon>
        <taxon>Paecilomyces</taxon>
    </lineage>
</organism>
<gene>
    <name evidence="1" type="ORF">C8Q69DRAFT_441698</name>
</gene>
<dbReference type="VEuPathDB" id="FungiDB:C8Q69DRAFT_441698"/>
<dbReference type="EMBL" id="RCNU01000002">
    <property type="protein sequence ID" value="RWQ97507.1"/>
    <property type="molecule type" value="Genomic_DNA"/>
</dbReference>
<dbReference type="GO" id="GO:0043047">
    <property type="term" value="F:single-stranded telomeric DNA binding"/>
    <property type="evidence" value="ECO:0007669"/>
    <property type="project" value="InterPro"/>
</dbReference>
<proteinExistence type="predicted"/>
<dbReference type="InterPro" id="IPR024222">
    <property type="entry name" value="Ten1_fungal"/>
</dbReference>
<dbReference type="GeneID" id="39598045"/>
<sequence>MNGPIPTTRVFLSEIGSLPLHAKVRFLGCVRKYDVSTGHLILEHNYPRARGQNEPAAVRVDINVILENMKADYLRVGTWLNVLGYVRESPQEEKQMPVTDSSLRSVYIEAIMIIPAGAVRVGEYERILQDVREINQRVKRPAHGVSGSHRG</sequence>
<dbReference type="InterPro" id="IPR012340">
    <property type="entry name" value="NA-bd_OB-fold"/>
</dbReference>
<dbReference type="RefSeq" id="XP_028487152.1">
    <property type="nucleotide sequence ID" value="XM_028628768.1"/>
</dbReference>
<dbReference type="Proteomes" id="UP000283841">
    <property type="component" value="Unassembled WGS sequence"/>
</dbReference>
<dbReference type="Gene3D" id="2.40.50.140">
    <property type="entry name" value="Nucleic acid-binding proteins"/>
    <property type="match status" value="1"/>
</dbReference>
<keyword evidence="2" id="KW-1185">Reference proteome</keyword>
<dbReference type="GO" id="GO:1990879">
    <property type="term" value="C:CST complex"/>
    <property type="evidence" value="ECO:0007669"/>
    <property type="project" value="InterPro"/>
</dbReference>